<evidence type="ECO:0000259" key="6">
    <source>
        <dbReference type="Pfam" id="PF04932"/>
    </source>
</evidence>
<feature type="transmembrane region" description="Helical" evidence="5">
    <location>
        <begin position="162"/>
        <end position="189"/>
    </location>
</feature>
<dbReference type="RefSeq" id="WP_202010241.1">
    <property type="nucleotide sequence ID" value="NZ_JAERRB010000004.1"/>
</dbReference>
<keyword evidence="3 5" id="KW-1133">Transmembrane helix</keyword>
<dbReference type="PANTHER" id="PTHR37422:SF13">
    <property type="entry name" value="LIPOPOLYSACCHARIDE BIOSYNTHESIS PROTEIN PA4999-RELATED"/>
    <property type="match status" value="1"/>
</dbReference>
<feature type="transmembrane region" description="Helical" evidence="5">
    <location>
        <begin position="394"/>
        <end position="414"/>
    </location>
</feature>
<dbReference type="InterPro" id="IPR007016">
    <property type="entry name" value="O-antigen_ligase-rel_domated"/>
</dbReference>
<evidence type="ECO:0000313" key="8">
    <source>
        <dbReference type="Proteomes" id="UP000613030"/>
    </source>
</evidence>
<feature type="domain" description="O-antigen ligase-related" evidence="6">
    <location>
        <begin position="204"/>
        <end position="352"/>
    </location>
</feature>
<organism evidence="7 8">
    <name type="scientific">Chryseolinea lacunae</name>
    <dbReference type="NCBI Taxonomy" id="2801331"/>
    <lineage>
        <taxon>Bacteria</taxon>
        <taxon>Pseudomonadati</taxon>
        <taxon>Bacteroidota</taxon>
        <taxon>Cytophagia</taxon>
        <taxon>Cytophagales</taxon>
        <taxon>Fulvivirgaceae</taxon>
        <taxon>Chryseolinea</taxon>
    </lineage>
</organism>
<gene>
    <name evidence="7" type="ORF">JI741_13425</name>
</gene>
<name>A0ABS1KS01_9BACT</name>
<evidence type="ECO:0000256" key="3">
    <source>
        <dbReference type="ARBA" id="ARBA00022989"/>
    </source>
</evidence>
<keyword evidence="2 5" id="KW-0812">Transmembrane</keyword>
<evidence type="ECO:0000313" key="7">
    <source>
        <dbReference type="EMBL" id="MBL0742224.1"/>
    </source>
</evidence>
<feature type="transmembrane region" description="Helical" evidence="5">
    <location>
        <begin position="237"/>
        <end position="254"/>
    </location>
</feature>
<evidence type="ECO:0000256" key="4">
    <source>
        <dbReference type="ARBA" id="ARBA00023136"/>
    </source>
</evidence>
<proteinExistence type="predicted"/>
<evidence type="ECO:0000256" key="2">
    <source>
        <dbReference type="ARBA" id="ARBA00022692"/>
    </source>
</evidence>
<dbReference type="GO" id="GO:0016874">
    <property type="term" value="F:ligase activity"/>
    <property type="evidence" value="ECO:0007669"/>
    <property type="project" value="UniProtKB-KW"/>
</dbReference>
<keyword evidence="4 5" id="KW-0472">Membrane</keyword>
<protein>
    <submittedName>
        <fullName evidence="7">O-antigen ligase family protein</fullName>
    </submittedName>
</protein>
<dbReference type="Proteomes" id="UP000613030">
    <property type="component" value="Unassembled WGS sequence"/>
</dbReference>
<feature type="transmembrane region" description="Helical" evidence="5">
    <location>
        <begin position="337"/>
        <end position="358"/>
    </location>
</feature>
<keyword evidence="8" id="KW-1185">Reference proteome</keyword>
<accession>A0ABS1KS01</accession>
<dbReference type="EMBL" id="JAERRB010000004">
    <property type="protein sequence ID" value="MBL0742224.1"/>
    <property type="molecule type" value="Genomic_DNA"/>
</dbReference>
<dbReference type="PANTHER" id="PTHR37422">
    <property type="entry name" value="TEICHURONIC ACID BIOSYNTHESIS PROTEIN TUAE"/>
    <property type="match status" value="1"/>
</dbReference>
<evidence type="ECO:0000256" key="5">
    <source>
        <dbReference type="SAM" id="Phobius"/>
    </source>
</evidence>
<evidence type="ECO:0000256" key="1">
    <source>
        <dbReference type="ARBA" id="ARBA00004141"/>
    </source>
</evidence>
<sequence length="420" mass="48337">MKSYPILNKLSIQERIPRLLCCAILVTLPFQEINNVLSMVFAVYGLFEWWRAGFRIDRNDWMIFLPALLLGFYLIGLLWSVDFVRAWKQVEKILLFAAFPVGLYGLRHRLKQEDLVFVLNTWVFLCLLASLICYVNAAQNIIGHDSFSVVEHKERQYYYYSYLYLVEPVGIDPIYLSLYVNFSIVILVLRPFAGKIANMLIVGYLVVFNVLISSKIGIIALVVVGLLYLLYRIRNKYMAVGAAAVLLILLIAVIQKSHFLRSRFVQATTYEFDDAYAGNWNSISQRLAIWKCAAEAAADVFPLGYGTGSGQYKLHDKYVKYHYTRGIEDNYNAHSEYLFTLLDIGALGLVVVLLMIILPLVRAFRTNNHMLFCLQCFILIYFSVEVIFARRFGIFFYAFFYPLLFVYGMSATDVKRTTAA</sequence>
<feature type="transmembrane region" description="Helical" evidence="5">
    <location>
        <begin position="201"/>
        <end position="230"/>
    </location>
</feature>
<dbReference type="Pfam" id="PF04932">
    <property type="entry name" value="Wzy_C"/>
    <property type="match status" value="1"/>
</dbReference>
<feature type="transmembrane region" description="Helical" evidence="5">
    <location>
        <begin position="93"/>
        <end position="110"/>
    </location>
</feature>
<feature type="transmembrane region" description="Helical" evidence="5">
    <location>
        <begin position="370"/>
        <end position="388"/>
    </location>
</feature>
<feature type="transmembrane region" description="Helical" evidence="5">
    <location>
        <begin position="122"/>
        <end position="142"/>
    </location>
</feature>
<feature type="transmembrane region" description="Helical" evidence="5">
    <location>
        <begin position="62"/>
        <end position="81"/>
    </location>
</feature>
<keyword evidence="7" id="KW-0436">Ligase</keyword>
<dbReference type="InterPro" id="IPR051533">
    <property type="entry name" value="WaaL-like"/>
</dbReference>
<comment type="caution">
    <text evidence="7">The sequence shown here is derived from an EMBL/GenBank/DDBJ whole genome shotgun (WGS) entry which is preliminary data.</text>
</comment>
<reference evidence="7 8" key="1">
    <citation type="submission" date="2021-01" db="EMBL/GenBank/DDBJ databases">
        <title>Chryseolinea sp. Jin1 Genome sequencing and assembly.</title>
        <authorList>
            <person name="Kim I."/>
        </authorList>
    </citation>
    <scope>NUCLEOTIDE SEQUENCE [LARGE SCALE GENOMIC DNA]</scope>
    <source>
        <strain evidence="7 8">Jin1</strain>
    </source>
</reference>
<comment type="subcellular location">
    <subcellularLocation>
        <location evidence="1">Membrane</location>
        <topology evidence="1">Multi-pass membrane protein</topology>
    </subcellularLocation>
</comment>